<dbReference type="InterPro" id="IPR051846">
    <property type="entry name" value="SH2_domain_adapters"/>
</dbReference>
<dbReference type="NCBIfam" id="TIGR04131">
    <property type="entry name" value="Bac_Flav_CTERM"/>
    <property type="match status" value="1"/>
</dbReference>
<dbReference type="EMBL" id="JBHUPC010000004">
    <property type="protein sequence ID" value="MFD2890444.1"/>
    <property type="molecule type" value="Genomic_DNA"/>
</dbReference>
<dbReference type="Pfam" id="PF13585">
    <property type="entry name" value="CHU_C"/>
    <property type="match status" value="1"/>
</dbReference>
<comment type="caution">
    <text evidence="2">The sequence shown here is derived from an EMBL/GenBank/DDBJ whole genome shotgun (WGS) entry which is preliminary data.</text>
</comment>
<dbReference type="PANTHER" id="PTHR15127:SF32">
    <property type="entry name" value="HEAVYWEIGHT, ISOFORM A"/>
    <property type="match status" value="1"/>
</dbReference>
<dbReference type="Proteomes" id="UP001597534">
    <property type="component" value="Unassembled WGS sequence"/>
</dbReference>
<protein>
    <submittedName>
        <fullName evidence="2">Gliding motility-associated C-terminal domain-containing protein</fullName>
    </submittedName>
</protein>
<dbReference type="PANTHER" id="PTHR15127">
    <property type="entry name" value="HEAVYWEIGHT, ISOFORM A"/>
    <property type="match status" value="1"/>
</dbReference>
<feature type="non-terminal residue" evidence="2">
    <location>
        <position position="1"/>
    </location>
</feature>
<gene>
    <name evidence="2" type="ORF">ACFS5J_00235</name>
</gene>
<evidence type="ECO:0000256" key="1">
    <source>
        <dbReference type="ARBA" id="ARBA00022999"/>
    </source>
</evidence>
<proteinExistence type="predicted"/>
<keyword evidence="1" id="KW-0727">SH2 domain</keyword>
<evidence type="ECO:0000313" key="3">
    <source>
        <dbReference type="Proteomes" id="UP001597534"/>
    </source>
</evidence>
<name>A0ABW5YHF3_9FLAO</name>
<organism evidence="2 3">
    <name type="scientific">Flavobacterium chuncheonense</name>
    <dbReference type="NCBI Taxonomy" id="2026653"/>
    <lineage>
        <taxon>Bacteria</taxon>
        <taxon>Pseudomonadati</taxon>
        <taxon>Bacteroidota</taxon>
        <taxon>Flavobacteriia</taxon>
        <taxon>Flavobacteriales</taxon>
        <taxon>Flavobacteriaceae</taxon>
        <taxon>Flavobacterium</taxon>
    </lineage>
</organism>
<keyword evidence="3" id="KW-1185">Reference proteome</keyword>
<dbReference type="InterPro" id="IPR026341">
    <property type="entry name" value="T9SS_type_B"/>
</dbReference>
<dbReference type="RefSeq" id="WP_379809880.1">
    <property type="nucleotide sequence ID" value="NZ_JBHUPC010000004.1"/>
</dbReference>
<reference evidence="3" key="1">
    <citation type="journal article" date="2019" name="Int. J. Syst. Evol. Microbiol.">
        <title>The Global Catalogue of Microorganisms (GCM) 10K type strain sequencing project: providing services to taxonomists for standard genome sequencing and annotation.</title>
        <authorList>
            <consortium name="The Broad Institute Genomics Platform"/>
            <consortium name="The Broad Institute Genome Sequencing Center for Infectious Disease"/>
            <person name="Wu L."/>
            <person name="Ma J."/>
        </authorList>
    </citation>
    <scope>NUCLEOTIDE SEQUENCE [LARGE SCALE GENOMIC DNA]</scope>
    <source>
        <strain evidence="3">KCTC 22671</strain>
    </source>
</reference>
<accession>A0ABW5YHF3</accession>
<sequence>AVNQTVECDGNGNIADLNAWLVANGGASSSDDCSSVTWSNDFTTLSDLCGATGSATVTFTATDDCGNASSTTATFTIQDTTAPTLITQAVNQTVECDGNGNIADLNAWLVANGGASSSDDCSAVTWSNDFTTLSDLCGATGSATVTFTATDDCGNSSTTSATFTIQDTTNPVIDTMATDLTVECDGAGNSAQLNNWLTSNGGAIASDVCGGVTWSNDFSNLSGDCGASGNVTVTFTATDDCGNFSVTTATLSINDNTPPTIDTAAVDLVVECNGAGNTAELNAWLAANGNALASDSCSNVTWSNDFTTLSDLCGATGSATVTFTATDDCGNSSTTSATFTIQDTTNPVIDTMAADLTVECDGAGNSAQLNNWLTSNGGAIASDVCGGVTWSNDFTTLSDLCGATGSATVTFTATDDCGNTSSTTATFTIQDTTAPTIDTLATDLVVECDGAGNTAELNAWLATNGGAVASDMCGGVTWTNDFTMLSDDCGSTGSAIVTFTATDNCGNIRTVPATVTIQDTTPPAIDTLATNLVVECDGAGNTAELNAWLAANGNALASDTCSNVTWSNDFTALSDLCGATGSATVTFTATDDCGNTSLTTATFTIQDTTNPVVDTVAADLTVECDGAGNTIELNAWLTANGNALASDTCSNVTWSNDFTALSDLCGATGSATVTFTATDDCGNTSSTTATFTIQDTTPPTIDTLATNLVVECDGAGNTAELNAWLMANGNALASDTCSNVTWSNDFTMLSDDCGQTGSATVTFTATDDCGNIRTVPATFTIQDTTPPTIDTLATDLVVECDGAGNTAELNAWLATNGNALASDTCSNVTWSNDFTVLSDDCGLTGSATVTFTATDDCGNTSSTTATFTIQDTTSPVFTSILPDNESASCDAIPAAATLTGSDDCSTSVSIDMTEDIITTGSSCPGEYEIVRIWTVTDECGNFDTHTQIISVYDDTPPTLVTPLDTEITTVCSAIPEIPELVFEDNCSGINEVVYEDDTTFISMYNYIITRKWTVDDNCGNVSEFTQTINVNVVSPFQAATYSACKTESRSINLLDILRELIGEFIEANGEWIDVNGTGALLGDNFTIADLINGYYTLQYIINTENNPCPKKYEVYVNVNEQCLVLPACSVEVYNAVSPNNDGANDYFFIDGIECYPDNTVEIYNRWGILVYEATGYDNNAISFKGYSEGRTTLSQNETLPDGTYFYVLKYKDDENVMHDKSGYLYLDK</sequence>
<evidence type="ECO:0000313" key="2">
    <source>
        <dbReference type="EMBL" id="MFD2890444.1"/>
    </source>
</evidence>